<keyword evidence="5" id="KW-1185">Reference proteome</keyword>
<dbReference type="Pfam" id="PF00535">
    <property type="entry name" value="Glycos_transf_2"/>
    <property type="match status" value="1"/>
</dbReference>
<dbReference type="Gene3D" id="1.25.40.10">
    <property type="entry name" value="Tetratricopeptide repeat domain"/>
    <property type="match status" value="1"/>
</dbReference>
<dbReference type="SUPFAM" id="SSF53448">
    <property type="entry name" value="Nucleotide-diphospho-sugar transferases"/>
    <property type="match status" value="1"/>
</dbReference>
<keyword evidence="1" id="KW-0802">TPR repeat</keyword>
<dbReference type="PANTHER" id="PTHR43179">
    <property type="entry name" value="RHAMNOSYLTRANSFERASE WBBL"/>
    <property type="match status" value="1"/>
</dbReference>
<evidence type="ECO:0000256" key="1">
    <source>
        <dbReference type="PROSITE-ProRule" id="PRU00339"/>
    </source>
</evidence>
<dbReference type="EMBL" id="JBHLSW010000002">
    <property type="protein sequence ID" value="MFC0632431.1"/>
    <property type="molecule type" value="Genomic_DNA"/>
</dbReference>
<organism evidence="4 5">
    <name type="scientific">Brevundimonas balnearis</name>
    <dbReference type="NCBI Taxonomy" id="1572858"/>
    <lineage>
        <taxon>Bacteria</taxon>
        <taxon>Pseudomonadati</taxon>
        <taxon>Pseudomonadota</taxon>
        <taxon>Alphaproteobacteria</taxon>
        <taxon>Caulobacterales</taxon>
        <taxon>Caulobacteraceae</taxon>
        <taxon>Brevundimonas</taxon>
    </lineage>
</organism>
<accession>A0ABV6QYI9</accession>
<dbReference type="PROSITE" id="PS50005">
    <property type="entry name" value="TPR"/>
    <property type="match status" value="1"/>
</dbReference>
<dbReference type="InterPro" id="IPR019734">
    <property type="entry name" value="TPR_rpt"/>
</dbReference>
<dbReference type="PANTHER" id="PTHR43179:SF7">
    <property type="entry name" value="RHAMNOSYLTRANSFERASE WBBL"/>
    <property type="match status" value="1"/>
</dbReference>
<reference evidence="4 5" key="1">
    <citation type="submission" date="2024-09" db="EMBL/GenBank/DDBJ databases">
        <authorList>
            <person name="Sun Q."/>
            <person name="Mori K."/>
        </authorList>
    </citation>
    <scope>NUCLEOTIDE SEQUENCE [LARGE SCALE GENOMIC DNA]</scope>
    <source>
        <strain evidence="4 5">NCAIM B.02621</strain>
    </source>
</reference>
<evidence type="ECO:0000313" key="4">
    <source>
        <dbReference type="EMBL" id="MFC0632431.1"/>
    </source>
</evidence>
<dbReference type="Gene3D" id="3.90.550.10">
    <property type="entry name" value="Spore Coat Polysaccharide Biosynthesis Protein SpsA, Chain A"/>
    <property type="match status" value="1"/>
</dbReference>
<comment type="caution">
    <text evidence="4">The sequence shown here is derived from an EMBL/GenBank/DDBJ whole genome shotgun (WGS) entry which is preliminary data.</text>
</comment>
<feature type="domain" description="Glycosyltransferase 2-like" evidence="3">
    <location>
        <begin position="406"/>
        <end position="526"/>
    </location>
</feature>
<evidence type="ECO:0000256" key="2">
    <source>
        <dbReference type="SAM" id="MobiDB-lite"/>
    </source>
</evidence>
<dbReference type="InterPro" id="IPR011990">
    <property type="entry name" value="TPR-like_helical_dom_sf"/>
</dbReference>
<dbReference type="SMART" id="SM00028">
    <property type="entry name" value="TPR"/>
    <property type="match status" value="2"/>
</dbReference>
<evidence type="ECO:0000313" key="5">
    <source>
        <dbReference type="Proteomes" id="UP001589906"/>
    </source>
</evidence>
<feature type="region of interest" description="Disordered" evidence="2">
    <location>
        <begin position="378"/>
        <end position="399"/>
    </location>
</feature>
<sequence>MDVRAREALTRGNTARDAGRHQEAAEHFAVFCRLKPERTDIQLQLGNMWLETARFEEAALIYRHVLAQTPTFDAWLQLGRALLGLGLVEQAVAALQEAWRLKPGDPAVRAAVIAVGAGALLREDGADPSHAFETWRLGARLKDLQDRLSELDSGPVGQRSDYDAYRHRLVAPEPPRSGPWPPLEVLIDAVGASPYALQETLQSVREQVPEPLAIHLFADDALRTHPVATLAASTPRLSFAPPVLNAATSEAHALLCVGAGVVLEAGAVGWLVHAMRDGVEVVYADADRSVIDQQGRVAHFDPRFWPCADPLDMETSPTAPDLLLVRGGAATDLVTRLVQGLDGGEARRGVALAALKDGRAVNVPLLLSSVRGLPIGADQARPDEPVRTPPARGDGRVGKGRGRIRVIIPTRDHGRMTRTAVEALLGRARERARLSIVVIDNGSTSSDTLDELRALAELGVEVKRIDEPFNWGRLNNLAVEGVDDGRLIFANDDTEMLTPGWDELILDVLSKPGVGAAGVRLLYPDHTLQHAGVLLGFGATEVLHEGLRAPAEASGPDGRWKRTRCAAAVTGAFLATTSRVFHDLGGFNTRDFAIGYSDIDFCLRVRSAGGLVAYVGEVEAIHHESKTRGLNHTLSRAAFDQSELLAFRRLWDGAVSDDPSLNPHIARTDAHLESLRPVNIDMVERHLERVASSSPWRPRASI</sequence>
<dbReference type="InterPro" id="IPR029044">
    <property type="entry name" value="Nucleotide-diphossugar_trans"/>
</dbReference>
<dbReference type="SUPFAM" id="SSF48452">
    <property type="entry name" value="TPR-like"/>
    <property type="match status" value="1"/>
</dbReference>
<protein>
    <submittedName>
        <fullName evidence="4">Tetratricopeptide repeat protein</fullName>
    </submittedName>
</protein>
<dbReference type="InterPro" id="IPR001173">
    <property type="entry name" value="Glyco_trans_2-like"/>
</dbReference>
<gene>
    <name evidence="4" type="ORF">ACFFGE_00855</name>
</gene>
<name>A0ABV6QYI9_9CAUL</name>
<dbReference type="Proteomes" id="UP001589906">
    <property type="component" value="Unassembled WGS sequence"/>
</dbReference>
<feature type="repeat" description="TPR" evidence="1">
    <location>
        <begin position="72"/>
        <end position="105"/>
    </location>
</feature>
<proteinExistence type="predicted"/>
<evidence type="ECO:0000259" key="3">
    <source>
        <dbReference type="Pfam" id="PF00535"/>
    </source>
</evidence>
<dbReference type="RefSeq" id="WP_376833371.1">
    <property type="nucleotide sequence ID" value="NZ_JBHLSW010000002.1"/>
</dbReference>